<protein>
    <submittedName>
        <fullName evidence="1">Uncharacterized protein</fullName>
    </submittedName>
</protein>
<proteinExistence type="predicted"/>
<reference evidence="1" key="2">
    <citation type="journal article" date="2020" name="Nat. Commun.">
        <title>Large-scale genome sequencing of mycorrhizal fungi provides insights into the early evolution of symbiotic traits.</title>
        <authorList>
            <person name="Miyauchi S."/>
            <person name="Kiss E."/>
            <person name="Kuo A."/>
            <person name="Drula E."/>
            <person name="Kohler A."/>
            <person name="Sanchez-Garcia M."/>
            <person name="Morin E."/>
            <person name="Andreopoulos B."/>
            <person name="Barry K.W."/>
            <person name="Bonito G."/>
            <person name="Buee M."/>
            <person name="Carver A."/>
            <person name="Chen C."/>
            <person name="Cichocki N."/>
            <person name="Clum A."/>
            <person name="Culley D."/>
            <person name="Crous P.W."/>
            <person name="Fauchery L."/>
            <person name="Girlanda M."/>
            <person name="Hayes R.D."/>
            <person name="Keri Z."/>
            <person name="LaButti K."/>
            <person name="Lipzen A."/>
            <person name="Lombard V."/>
            <person name="Magnuson J."/>
            <person name="Maillard F."/>
            <person name="Murat C."/>
            <person name="Nolan M."/>
            <person name="Ohm R.A."/>
            <person name="Pangilinan J."/>
            <person name="Pereira M.F."/>
            <person name="Perotto S."/>
            <person name="Peter M."/>
            <person name="Pfister S."/>
            <person name="Riley R."/>
            <person name="Sitrit Y."/>
            <person name="Stielow J.B."/>
            <person name="Szollosi G."/>
            <person name="Zifcakova L."/>
            <person name="Stursova M."/>
            <person name="Spatafora J.W."/>
            <person name="Tedersoo L."/>
            <person name="Vaario L.M."/>
            <person name="Yamada A."/>
            <person name="Yan M."/>
            <person name="Wang P."/>
            <person name="Xu J."/>
            <person name="Bruns T."/>
            <person name="Baldrian P."/>
            <person name="Vilgalys R."/>
            <person name="Dunand C."/>
            <person name="Henrissat B."/>
            <person name="Grigoriev I.V."/>
            <person name="Hibbett D."/>
            <person name="Nagy L.G."/>
            <person name="Martin F.M."/>
        </authorList>
    </citation>
    <scope>NUCLEOTIDE SEQUENCE</scope>
    <source>
        <strain evidence="1">Prilba</strain>
    </source>
</reference>
<comment type="caution">
    <text evidence="1">The sequence shown here is derived from an EMBL/GenBank/DDBJ whole genome shotgun (WGS) entry which is preliminary data.</text>
</comment>
<organism evidence="1 2">
    <name type="scientific">Russula ochroleuca</name>
    <dbReference type="NCBI Taxonomy" id="152965"/>
    <lineage>
        <taxon>Eukaryota</taxon>
        <taxon>Fungi</taxon>
        <taxon>Dikarya</taxon>
        <taxon>Basidiomycota</taxon>
        <taxon>Agaricomycotina</taxon>
        <taxon>Agaricomycetes</taxon>
        <taxon>Russulales</taxon>
        <taxon>Russulaceae</taxon>
        <taxon>Russula</taxon>
    </lineage>
</organism>
<dbReference type="AlphaFoldDB" id="A0A9P5MSR1"/>
<dbReference type="OrthoDB" id="10597764at2759"/>
<evidence type="ECO:0000313" key="2">
    <source>
        <dbReference type="Proteomes" id="UP000759537"/>
    </source>
</evidence>
<dbReference type="EMBL" id="WHVB01000013">
    <property type="protein sequence ID" value="KAF8477795.1"/>
    <property type="molecule type" value="Genomic_DNA"/>
</dbReference>
<sequence>MAAMAACATFSRATFPLPVPTHQWVCTRRFLPEVERASCLVSRLAFPPNLVPRHSHLNVCRPRPSRAISQSFVAMVVHQPLFYVSPMNLRRYARGNEREPTRRRNPYLSLLQSSTVRPFHSLPVSSRGLRFL</sequence>
<gene>
    <name evidence="1" type="ORF">DFH94DRAFT_755876</name>
</gene>
<reference evidence="1" key="1">
    <citation type="submission" date="2019-10" db="EMBL/GenBank/DDBJ databases">
        <authorList>
            <consortium name="DOE Joint Genome Institute"/>
            <person name="Kuo A."/>
            <person name="Miyauchi S."/>
            <person name="Kiss E."/>
            <person name="Drula E."/>
            <person name="Kohler A."/>
            <person name="Sanchez-Garcia M."/>
            <person name="Andreopoulos B."/>
            <person name="Barry K.W."/>
            <person name="Bonito G."/>
            <person name="Buee M."/>
            <person name="Carver A."/>
            <person name="Chen C."/>
            <person name="Cichocki N."/>
            <person name="Clum A."/>
            <person name="Culley D."/>
            <person name="Crous P.W."/>
            <person name="Fauchery L."/>
            <person name="Girlanda M."/>
            <person name="Hayes R."/>
            <person name="Keri Z."/>
            <person name="LaButti K."/>
            <person name="Lipzen A."/>
            <person name="Lombard V."/>
            <person name="Magnuson J."/>
            <person name="Maillard F."/>
            <person name="Morin E."/>
            <person name="Murat C."/>
            <person name="Nolan M."/>
            <person name="Ohm R."/>
            <person name="Pangilinan J."/>
            <person name="Pereira M."/>
            <person name="Perotto S."/>
            <person name="Peter M."/>
            <person name="Riley R."/>
            <person name="Sitrit Y."/>
            <person name="Stielow B."/>
            <person name="Szollosi G."/>
            <person name="Zifcakova L."/>
            <person name="Stursova M."/>
            <person name="Spatafora J.W."/>
            <person name="Tedersoo L."/>
            <person name="Vaario L.-M."/>
            <person name="Yamada A."/>
            <person name="Yan M."/>
            <person name="Wang P."/>
            <person name="Xu J."/>
            <person name="Bruns T."/>
            <person name="Baldrian P."/>
            <person name="Vilgalys R."/>
            <person name="Henrissat B."/>
            <person name="Grigoriev I.V."/>
            <person name="Hibbett D."/>
            <person name="Nagy L.G."/>
            <person name="Martin F.M."/>
        </authorList>
    </citation>
    <scope>NUCLEOTIDE SEQUENCE</scope>
    <source>
        <strain evidence="1">Prilba</strain>
    </source>
</reference>
<name>A0A9P5MSR1_9AGAM</name>
<evidence type="ECO:0000313" key="1">
    <source>
        <dbReference type="EMBL" id="KAF8477795.1"/>
    </source>
</evidence>
<accession>A0A9P5MSR1</accession>
<dbReference type="Proteomes" id="UP000759537">
    <property type="component" value="Unassembled WGS sequence"/>
</dbReference>
<keyword evidence="2" id="KW-1185">Reference proteome</keyword>